<accession>A0A8C4QPC0</accession>
<dbReference type="Proteomes" id="UP000694388">
    <property type="component" value="Unplaced"/>
</dbReference>
<feature type="region of interest" description="Disordered" evidence="1">
    <location>
        <begin position="543"/>
        <end position="575"/>
    </location>
</feature>
<evidence type="ECO:0000313" key="2">
    <source>
        <dbReference type="Ensembl" id="ENSEBUP00000018566.1"/>
    </source>
</evidence>
<protein>
    <recommendedName>
        <fullName evidence="4">DEP domain-containing protein</fullName>
    </recommendedName>
</protein>
<reference evidence="2" key="2">
    <citation type="submission" date="2025-09" db="UniProtKB">
        <authorList>
            <consortium name="Ensembl"/>
        </authorList>
    </citation>
    <scope>IDENTIFICATION</scope>
</reference>
<feature type="region of interest" description="Disordered" evidence="1">
    <location>
        <begin position="220"/>
        <end position="242"/>
    </location>
</feature>
<name>A0A8C4QPC0_EPTBU</name>
<dbReference type="PANTHER" id="PTHR16206:SF4">
    <property type="entry name" value="PROTEIN LET-99"/>
    <property type="match status" value="1"/>
</dbReference>
<evidence type="ECO:0000256" key="1">
    <source>
        <dbReference type="SAM" id="MobiDB-lite"/>
    </source>
</evidence>
<keyword evidence="3" id="KW-1185">Reference proteome</keyword>
<dbReference type="InterPro" id="IPR008936">
    <property type="entry name" value="Rho_GTPase_activation_prot"/>
</dbReference>
<dbReference type="GeneTree" id="ENSGT00950000182976"/>
<evidence type="ECO:0000313" key="3">
    <source>
        <dbReference type="Proteomes" id="UP000694388"/>
    </source>
</evidence>
<proteinExistence type="predicted"/>
<evidence type="ECO:0008006" key="4">
    <source>
        <dbReference type="Google" id="ProtNLM"/>
    </source>
</evidence>
<reference evidence="2" key="1">
    <citation type="submission" date="2025-08" db="UniProtKB">
        <authorList>
            <consortium name="Ensembl"/>
        </authorList>
    </citation>
    <scope>IDENTIFICATION</scope>
</reference>
<dbReference type="SUPFAM" id="SSF48350">
    <property type="entry name" value="GTPase activation domain, GAP"/>
    <property type="match status" value="1"/>
</dbReference>
<dbReference type="AlphaFoldDB" id="A0A8C4QPC0"/>
<organism evidence="2 3">
    <name type="scientific">Eptatretus burgeri</name>
    <name type="common">Inshore hagfish</name>
    <dbReference type="NCBI Taxonomy" id="7764"/>
    <lineage>
        <taxon>Eukaryota</taxon>
        <taxon>Metazoa</taxon>
        <taxon>Chordata</taxon>
        <taxon>Craniata</taxon>
        <taxon>Vertebrata</taxon>
        <taxon>Cyclostomata</taxon>
        <taxon>Myxini</taxon>
        <taxon>Myxiniformes</taxon>
        <taxon>Myxinidae</taxon>
        <taxon>Eptatretinae</taxon>
        <taxon>Eptatretus</taxon>
    </lineage>
</organism>
<dbReference type="PANTHER" id="PTHR16206">
    <property type="entry name" value="DEP DOMAIN-CONTAINING"/>
    <property type="match status" value="1"/>
</dbReference>
<dbReference type="Ensembl" id="ENSEBUT00000019143.1">
    <property type="protein sequence ID" value="ENSEBUP00000018566.1"/>
    <property type="gene ID" value="ENSEBUG00000011590.1"/>
</dbReference>
<sequence length="596" mass="66911">MRSQAEFPEPCKKHFPWKNVGDLCRAIPQRVPSPSRNQVGRNLNTKIMELCGLNDVVKNNHNNNNLVSREQSDRTGVGERTVTTNEDELQQDERWKEVTLHLLSTVLEQDSIRGLVDPRHVLGAYIRHNAHHVGKHGIVTLEDKTGDLPQWLLSALRSLSHWRGTDGLYEGFERDVFRSVIDYFQKLPEPLLTYRLYSVFSKILVLSGYLVLSKYASPPRPLAPSHRRDPWRPMPQQQHPHRFSSCESLAPNALHGNGFEHELYQNGEMLRQRPSRHFYLTDVGRKCYKRERSCSAVSAGDVLLEVGAGLNSMANVKRGRSQSLPSTREVAVSPEKGHPFVICPGHSKRSNCFSQENIDPKPSSCSHIHCAGPIPRARSLSCIVQTSLLTTFAETSSEVNCKSGTFRPQSLSARSQILPTLYGPNGITMVLVKHPTCEATALLAMQLLCLLLPPWQRRCLQLLLRTAARLCSNVDLPPLQPGLGTRTLVVESLSPALLRSPNGGEGDETLNHALISFMLDHAEEVTRVPAELLVQLAQHHKTHSSLQLQKQERDGKGKQHSRALHSAESRRKALPHIKPPLLKYLSHHLRQLPGLR</sequence>